<evidence type="ECO:0000313" key="2">
    <source>
        <dbReference type="EMBL" id="KGQ01737.1"/>
    </source>
</evidence>
<dbReference type="Proteomes" id="UP000002059">
    <property type="component" value="Partially assembled WGS sequence"/>
</dbReference>
<dbReference type="AlphaFoldDB" id="A0A0A2V5Y6"/>
<gene>
    <name evidence="2" type="ORF">PAAG_11455</name>
</gene>
<reference evidence="2 3" key="1">
    <citation type="journal article" date="2011" name="PLoS Genet.">
        <title>Comparative genomic analysis of human fungal pathogens causing paracoccidioidomycosis.</title>
        <authorList>
            <person name="Desjardins C.A."/>
            <person name="Champion M.D."/>
            <person name="Holder J.W."/>
            <person name="Muszewska A."/>
            <person name="Goldberg J."/>
            <person name="Bailao A.M."/>
            <person name="Brigido M.M."/>
            <person name="Ferreira M.E."/>
            <person name="Garcia A.M."/>
            <person name="Grynberg M."/>
            <person name="Gujja S."/>
            <person name="Heiman D.I."/>
            <person name="Henn M.R."/>
            <person name="Kodira C.D."/>
            <person name="Leon-Narvaez H."/>
            <person name="Longo L.V."/>
            <person name="Ma L.J."/>
            <person name="Malavazi I."/>
            <person name="Matsuo A.L."/>
            <person name="Morais F.V."/>
            <person name="Pereira M."/>
            <person name="Rodriguez-Brito S."/>
            <person name="Sakthikumar S."/>
            <person name="Salem-Izacc S.M."/>
            <person name="Sykes S.M."/>
            <person name="Teixeira M.M."/>
            <person name="Vallejo M.C."/>
            <person name="Walter M.E."/>
            <person name="Yandava C."/>
            <person name="Young S."/>
            <person name="Zeng Q."/>
            <person name="Zucker J."/>
            <person name="Felipe M.S."/>
            <person name="Goldman G.H."/>
            <person name="Haas B.J."/>
            <person name="McEwen J.G."/>
            <person name="Nino-Vega G."/>
            <person name="Puccia R."/>
            <person name="San-Blas G."/>
            <person name="Soares C.M."/>
            <person name="Birren B.W."/>
            <person name="Cuomo C.A."/>
        </authorList>
    </citation>
    <scope>NUCLEOTIDE SEQUENCE [LARGE SCALE GENOMIC DNA]</scope>
    <source>
        <strain evidence="3">ATCC MYA-826 / Pb01</strain>
    </source>
</reference>
<protein>
    <submittedName>
        <fullName evidence="2">Uncharacterized protein</fullName>
    </submittedName>
</protein>
<dbReference type="KEGG" id="pbl:PAAG_11455"/>
<name>A0A0A2V5Y6_PARBA</name>
<organism evidence="2 3">
    <name type="scientific">Paracoccidioides lutzii (strain ATCC MYA-826 / Pb01)</name>
    <name type="common">Paracoccidioides brasiliensis</name>
    <dbReference type="NCBI Taxonomy" id="502779"/>
    <lineage>
        <taxon>Eukaryota</taxon>
        <taxon>Fungi</taxon>
        <taxon>Dikarya</taxon>
        <taxon>Ascomycota</taxon>
        <taxon>Pezizomycotina</taxon>
        <taxon>Eurotiomycetes</taxon>
        <taxon>Eurotiomycetidae</taxon>
        <taxon>Onygenales</taxon>
        <taxon>Ajellomycetaceae</taxon>
        <taxon>Paracoccidioides</taxon>
    </lineage>
</organism>
<dbReference type="RefSeq" id="XP_015703234.1">
    <property type="nucleotide sequence ID" value="XM_015847102.1"/>
</dbReference>
<dbReference type="HOGENOM" id="CLU_2813091_0_0_1"/>
<proteinExistence type="predicted"/>
<keyword evidence="3" id="KW-1185">Reference proteome</keyword>
<sequence length="67" mass="6638">MDKLDSSLDPLPGPVGTGCGEDQAALVVEGGPGGADVDAGSLEGRGRGCFVEDEAVEWGGFNGEACL</sequence>
<dbReference type="EMBL" id="KN293996">
    <property type="protein sequence ID" value="KGQ01737.1"/>
    <property type="molecule type" value="Genomic_DNA"/>
</dbReference>
<dbReference type="VEuPathDB" id="FungiDB:PAAG_11455"/>
<evidence type="ECO:0000313" key="3">
    <source>
        <dbReference type="Proteomes" id="UP000002059"/>
    </source>
</evidence>
<evidence type="ECO:0000256" key="1">
    <source>
        <dbReference type="SAM" id="MobiDB-lite"/>
    </source>
</evidence>
<dbReference type="GeneID" id="26970451"/>
<feature type="region of interest" description="Disordered" evidence="1">
    <location>
        <begin position="1"/>
        <end position="20"/>
    </location>
</feature>
<accession>A0A0A2V5Y6</accession>